<evidence type="ECO:0000313" key="1">
    <source>
        <dbReference type="EMBL" id="KAJ8115134.1"/>
    </source>
</evidence>
<keyword evidence="2" id="KW-1185">Reference proteome</keyword>
<organism evidence="1 2">
    <name type="scientific">Boeremia exigua</name>
    <dbReference type="NCBI Taxonomy" id="749465"/>
    <lineage>
        <taxon>Eukaryota</taxon>
        <taxon>Fungi</taxon>
        <taxon>Dikarya</taxon>
        <taxon>Ascomycota</taxon>
        <taxon>Pezizomycotina</taxon>
        <taxon>Dothideomycetes</taxon>
        <taxon>Pleosporomycetidae</taxon>
        <taxon>Pleosporales</taxon>
        <taxon>Pleosporineae</taxon>
        <taxon>Didymellaceae</taxon>
        <taxon>Boeremia</taxon>
    </lineage>
</organism>
<sequence>MSDANLAAKQAYFEEQKLLDLSDDEISCSDEVADRIGHIMAEMHSPKVPKPTRQANSFLGPTPKEVKADFDAHTTRRRAILRDETRTLTRSATAPEVGLTSSFPVSKLQSRQSSNAGADTNSKMKRITSLPDMPELGQAPFYHRMGVLPRELKNGKSVKLADNIKIEPESRQLLRGKIVYFYPNDDINMARRTRIHMVIRLGAAWVNKWRDDVTHVLVDDASHTYTQLLRHLNRAGFPKKVVLAKFEPYIPQCIQFGTLMDPSAPRFGVKGAPERSQVSQMLDTLVSASEASSASQTSLQIKPTKKQKDAGPSQTTDSVPTETTPNQSAGEKDSRSPLQERVEDSFVMPTSEGEEPTEAAIPDGSFGDELLQAIRETKAIPHLPIDDDDDEGSLTPSVFDGDEAESGTDEEPLEMPTKSGKKSFKNERAMSTRSKQKGFDQSGFQCMDPSTGGYSFQNPNTRTIQVLEEMGRHYDQMQDQWRTLAYRRGVTTLKKQTTKISTAKQAAALPFIGARLAAKIEEIVLTNRLRKLDNTKDDPLDQVLRLFLGIYGAGLVQASKWLQAGHRTLADLQSHATLTASQKIGIEHYSDFNTRIPRSEVAAHGSLVAKALRRINPDCQATVMGSYRRGAPDSGDVDMLITCPGMSLPQLRSIVFDTLVPSLFRSGFLKVALATMRAHDASGTKWHGACCLPGAQTWRRLDFLVVPESELGAALIYFTGNDIFNRSMRLLARKKGMRLNQKGLYKDVKRGRRGEKLNEGTLVEGRSERRIFEALGVPWREPHERIC</sequence>
<name>A0ACC2IJ70_9PLEO</name>
<dbReference type="Proteomes" id="UP001153331">
    <property type="component" value="Unassembled WGS sequence"/>
</dbReference>
<protein>
    <submittedName>
        <fullName evidence="1">Uncharacterized protein</fullName>
    </submittedName>
</protein>
<reference evidence="1" key="1">
    <citation type="submission" date="2022-11" db="EMBL/GenBank/DDBJ databases">
        <title>Genome Sequence of Boeremia exigua.</title>
        <authorList>
            <person name="Buettner E."/>
        </authorList>
    </citation>
    <scope>NUCLEOTIDE SEQUENCE</scope>
    <source>
        <strain evidence="1">CU02</strain>
    </source>
</reference>
<accession>A0ACC2IJ70</accession>
<dbReference type="EMBL" id="JAPHNI010000156">
    <property type="protein sequence ID" value="KAJ8115134.1"/>
    <property type="molecule type" value="Genomic_DNA"/>
</dbReference>
<evidence type="ECO:0000313" key="2">
    <source>
        <dbReference type="Proteomes" id="UP001153331"/>
    </source>
</evidence>
<gene>
    <name evidence="1" type="ORF">OPT61_g3147</name>
</gene>
<proteinExistence type="predicted"/>
<comment type="caution">
    <text evidence="1">The sequence shown here is derived from an EMBL/GenBank/DDBJ whole genome shotgun (WGS) entry which is preliminary data.</text>
</comment>